<proteinExistence type="predicted"/>
<dbReference type="AlphaFoldDB" id="A0A9P7MQ05"/>
<accession>A0A9P7MQ05</accession>
<name>A0A9P7MQ05_9HYPO</name>
<evidence type="ECO:0000313" key="2">
    <source>
        <dbReference type="Proteomes" id="UP000784919"/>
    </source>
</evidence>
<evidence type="ECO:0000313" key="1">
    <source>
        <dbReference type="EMBL" id="KAG5962601.1"/>
    </source>
</evidence>
<comment type="caution">
    <text evidence="1">The sequence shown here is derived from an EMBL/GenBank/DDBJ whole genome shotgun (WGS) entry which is preliminary data.</text>
</comment>
<sequence length="79" mass="9152">MRPSCHVEMLFSSSDVHNHDQCRDENKSVWLAVREFVWRNVEEVLMTPLVKRLVRPSRDTAASVAQKNGRSRLATLFVL</sequence>
<dbReference type="EMBL" id="SRPS01000217">
    <property type="protein sequence ID" value="KAG5962601.1"/>
    <property type="molecule type" value="Genomic_DNA"/>
</dbReference>
<organism evidence="1 2">
    <name type="scientific">Claviceps arundinis</name>
    <dbReference type="NCBI Taxonomy" id="1623583"/>
    <lineage>
        <taxon>Eukaryota</taxon>
        <taxon>Fungi</taxon>
        <taxon>Dikarya</taxon>
        <taxon>Ascomycota</taxon>
        <taxon>Pezizomycotina</taxon>
        <taxon>Sordariomycetes</taxon>
        <taxon>Hypocreomycetidae</taxon>
        <taxon>Hypocreales</taxon>
        <taxon>Clavicipitaceae</taxon>
        <taxon>Claviceps</taxon>
    </lineage>
</organism>
<dbReference type="Proteomes" id="UP000784919">
    <property type="component" value="Unassembled WGS sequence"/>
</dbReference>
<gene>
    <name evidence="1" type="ORF">E4U56_003284</name>
</gene>
<protein>
    <submittedName>
        <fullName evidence="1">Uncharacterized protein</fullName>
    </submittedName>
</protein>
<reference evidence="1" key="1">
    <citation type="journal article" date="2020" name="bioRxiv">
        <title>Whole genome comparisons of ergot fungi reveals the divergence and evolution of species within the genus Claviceps are the result of varying mechanisms driving genome evolution and host range expansion.</title>
        <authorList>
            <person name="Wyka S.A."/>
            <person name="Mondo S.J."/>
            <person name="Liu M."/>
            <person name="Dettman J."/>
            <person name="Nalam V."/>
            <person name="Broders K.D."/>
        </authorList>
    </citation>
    <scope>NUCLEOTIDE SEQUENCE</scope>
    <source>
        <strain evidence="1">CCC 1102</strain>
    </source>
</reference>